<comment type="similarity">
    <text evidence="1">Belongs to the ABC transporter superfamily.</text>
</comment>
<evidence type="ECO:0000259" key="6">
    <source>
        <dbReference type="PROSITE" id="PS50893"/>
    </source>
</evidence>
<keyword evidence="8" id="KW-1185">Reference proteome</keyword>
<name>A0A2T7UM66_9RHOB</name>
<dbReference type="InterPro" id="IPR052156">
    <property type="entry name" value="BCAA_Transport_ATP-bd_LivF"/>
</dbReference>
<dbReference type="InterPro" id="IPR027417">
    <property type="entry name" value="P-loop_NTPase"/>
</dbReference>
<keyword evidence="2" id="KW-0813">Transport</keyword>
<evidence type="ECO:0000313" key="8">
    <source>
        <dbReference type="Proteomes" id="UP000244810"/>
    </source>
</evidence>
<dbReference type="PROSITE" id="PS50893">
    <property type="entry name" value="ABC_TRANSPORTER_2"/>
    <property type="match status" value="1"/>
</dbReference>
<dbReference type="GO" id="GO:0005524">
    <property type="term" value="F:ATP binding"/>
    <property type="evidence" value="ECO:0007669"/>
    <property type="project" value="UniProtKB-KW"/>
</dbReference>
<keyword evidence="5" id="KW-0029">Amino-acid transport</keyword>
<dbReference type="RefSeq" id="WP_107754080.1">
    <property type="nucleotide sequence ID" value="NZ_QBKF01000012.1"/>
</dbReference>
<evidence type="ECO:0000256" key="1">
    <source>
        <dbReference type="ARBA" id="ARBA00005417"/>
    </source>
</evidence>
<organism evidence="7 8">
    <name type="scientific">Pararhodobacter aggregans</name>
    <dbReference type="NCBI Taxonomy" id="404875"/>
    <lineage>
        <taxon>Bacteria</taxon>
        <taxon>Pseudomonadati</taxon>
        <taxon>Pseudomonadota</taxon>
        <taxon>Alphaproteobacteria</taxon>
        <taxon>Rhodobacterales</taxon>
        <taxon>Paracoccaceae</taxon>
        <taxon>Pararhodobacter</taxon>
    </lineage>
</organism>
<dbReference type="CDD" id="cd03224">
    <property type="entry name" value="ABC_TM1139_LivF_branched"/>
    <property type="match status" value="1"/>
</dbReference>
<keyword evidence="3" id="KW-0547">Nucleotide-binding</keyword>
<reference evidence="7 8" key="1">
    <citation type="journal article" date="2011" name="Syst. Appl. Microbiol.">
        <title>Defluviimonas denitrificans gen. nov., sp. nov., and Pararhodobacter aggregans gen. nov., sp. nov., non-phototrophic Rhodobacteraceae from the biofilter of a marine aquaculture.</title>
        <authorList>
            <person name="Foesel B.U."/>
            <person name="Drake H.L."/>
            <person name="Schramm A."/>
        </authorList>
    </citation>
    <scope>NUCLEOTIDE SEQUENCE [LARGE SCALE GENOMIC DNA]</scope>
    <source>
        <strain evidence="7 8">D1-19</strain>
    </source>
</reference>
<evidence type="ECO:0000256" key="4">
    <source>
        <dbReference type="ARBA" id="ARBA00022840"/>
    </source>
</evidence>
<dbReference type="AlphaFoldDB" id="A0A2T7UM66"/>
<dbReference type="Pfam" id="PF00005">
    <property type="entry name" value="ABC_tran"/>
    <property type="match status" value="1"/>
</dbReference>
<dbReference type="Gene3D" id="3.40.50.300">
    <property type="entry name" value="P-loop containing nucleotide triphosphate hydrolases"/>
    <property type="match status" value="1"/>
</dbReference>
<feature type="domain" description="ABC transporter" evidence="6">
    <location>
        <begin position="5"/>
        <end position="237"/>
    </location>
</feature>
<dbReference type="Proteomes" id="UP000244810">
    <property type="component" value="Unassembled WGS sequence"/>
</dbReference>
<dbReference type="GO" id="GO:0015658">
    <property type="term" value="F:branched-chain amino acid transmembrane transporter activity"/>
    <property type="evidence" value="ECO:0007669"/>
    <property type="project" value="TreeGrafter"/>
</dbReference>
<dbReference type="SUPFAM" id="SSF52540">
    <property type="entry name" value="P-loop containing nucleoside triphosphate hydrolases"/>
    <property type="match status" value="1"/>
</dbReference>
<dbReference type="OrthoDB" id="9806149at2"/>
<dbReference type="SMART" id="SM00382">
    <property type="entry name" value="AAA"/>
    <property type="match status" value="1"/>
</dbReference>
<evidence type="ECO:0000256" key="5">
    <source>
        <dbReference type="ARBA" id="ARBA00022970"/>
    </source>
</evidence>
<dbReference type="PROSITE" id="PS00211">
    <property type="entry name" value="ABC_TRANSPORTER_1"/>
    <property type="match status" value="1"/>
</dbReference>
<dbReference type="GO" id="GO:0016887">
    <property type="term" value="F:ATP hydrolysis activity"/>
    <property type="evidence" value="ECO:0007669"/>
    <property type="project" value="InterPro"/>
</dbReference>
<evidence type="ECO:0000313" key="7">
    <source>
        <dbReference type="EMBL" id="PVE45793.1"/>
    </source>
</evidence>
<accession>A0A2T7UM66</accession>
<keyword evidence="4 7" id="KW-0067">ATP-binding</keyword>
<dbReference type="EMBL" id="QDDR01000012">
    <property type="protein sequence ID" value="PVE45793.1"/>
    <property type="molecule type" value="Genomic_DNA"/>
</dbReference>
<sequence>MSDDLVISDLAAGYGHQSVLHDLTLRAQAGRLTAIIGPNGHGKTTLLRAISGLIAVRTGEIRLGADRISGLPAEAVVARGIVHVPQGDLLFPDMTVLENLRMGAFLPAAARQEKTVLEEVYTLLPKLRDRENQIARTLSGGERRMVGIGRGLMASGRVLMLDEPSLGLAPIVIEQIYEVIAGLRRAGRSILLVEENAMRAAAIADQVHLLDHGTLNWSGTGAELSGRPELLETYLGV</sequence>
<gene>
    <name evidence="7" type="primary">livF</name>
    <name evidence="7" type="ORF">DDE23_20035</name>
</gene>
<dbReference type="GO" id="GO:0015807">
    <property type="term" value="P:L-amino acid transport"/>
    <property type="evidence" value="ECO:0007669"/>
    <property type="project" value="TreeGrafter"/>
</dbReference>
<dbReference type="PANTHER" id="PTHR43820:SF4">
    <property type="entry name" value="HIGH-AFFINITY BRANCHED-CHAIN AMINO ACID TRANSPORT ATP-BINDING PROTEIN LIVF"/>
    <property type="match status" value="1"/>
</dbReference>
<dbReference type="InterPro" id="IPR017871">
    <property type="entry name" value="ABC_transporter-like_CS"/>
</dbReference>
<comment type="caution">
    <text evidence="7">The sequence shown here is derived from an EMBL/GenBank/DDBJ whole genome shotgun (WGS) entry which is preliminary data.</text>
</comment>
<dbReference type="InterPro" id="IPR003593">
    <property type="entry name" value="AAA+_ATPase"/>
</dbReference>
<evidence type="ECO:0000256" key="3">
    <source>
        <dbReference type="ARBA" id="ARBA00022741"/>
    </source>
</evidence>
<dbReference type="InterPro" id="IPR003439">
    <property type="entry name" value="ABC_transporter-like_ATP-bd"/>
</dbReference>
<proteinExistence type="inferred from homology"/>
<evidence type="ECO:0000256" key="2">
    <source>
        <dbReference type="ARBA" id="ARBA00022448"/>
    </source>
</evidence>
<dbReference type="PANTHER" id="PTHR43820">
    <property type="entry name" value="HIGH-AFFINITY BRANCHED-CHAIN AMINO ACID TRANSPORT ATP-BINDING PROTEIN LIVF"/>
    <property type="match status" value="1"/>
</dbReference>
<protein>
    <submittedName>
        <fullName evidence="7">Branched-chain amino acid ABC transporter ATP-binding protein</fullName>
    </submittedName>
</protein>